<evidence type="ECO:0000256" key="7">
    <source>
        <dbReference type="SAM" id="Phobius"/>
    </source>
</evidence>
<dbReference type="AlphaFoldDB" id="A0A2T1KW10"/>
<proteinExistence type="predicted"/>
<dbReference type="InterPro" id="IPR050256">
    <property type="entry name" value="Glycosyltransferase_2"/>
</dbReference>
<dbReference type="OrthoDB" id="9811884at2"/>
<evidence type="ECO:0000256" key="1">
    <source>
        <dbReference type="ARBA" id="ARBA00004141"/>
    </source>
</evidence>
<accession>A0A2T1KW10</accession>
<evidence type="ECO:0000259" key="8">
    <source>
        <dbReference type="Pfam" id="PF00535"/>
    </source>
</evidence>
<dbReference type="EMBL" id="PXNP01000004">
    <property type="protein sequence ID" value="PSF14291.1"/>
    <property type="molecule type" value="Genomic_DNA"/>
</dbReference>
<feature type="domain" description="Glycosyltransferase 2-like" evidence="8">
    <location>
        <begin position="9"/>
        <end position="172"/>
    </location>
</feature>
<comment type="caution">
    <text evidence="9">The sequence shown here is derived from an EMBL/GenBank/DDBJ whole genome shotgun (WGS) entry which is preliminary data.</text>
</comment>
<evidence type="ECO:0000313" key="10">
    <source>
        <dbReference type="Proteomes" id="UP000239866"/>
    </source>
</evidence>
<dbReference type="GO" id="GO:0005886">
    <property type="term" value="C:plasma membrane"/>
    <property type="evidence" value="ECO:0007669"/>
    <property type="project" value="TreeGrafter"/>
</dbReference>
<keyword evidence="3 9" id="KW-0808">Transferase</keyword>
<evidence type="ECO:0000256" key="4">
    <source>
        <dbReference type="ARBA" id="ARBA00022692"/>
    </source>
</evidence>
<dbReference type="GO" id="GO:0016757">
    <property type="term" value="F:glycosyltransferase activity"/>
    <property type="evidence" value="ECO:0007669"/>
    <property type="project" value="UniProtKB-KW"/>
</dbReference>
<dbReference type="CDD" id="cd04187">
    <property type="entry name" value="DPM1_like_bac"/>
    <property type="match status" value="1"/>
</dbReference>
<dbReference type="Proteomes" id="UP000239866">
    <property type="component" value="Unassembled WGS sequence"/>
</dbReference>
<keyword evidence="5 7" id="KW-1133">Transmembrane helix</keyword>
<dbReference type="PANTHER" id="PTHR48090">
    <property type="entry name" value="UNDECAPRENYL-PHOSPHATE 4-DEOXY-4-FORMAMIDO-L-ARABINOSE TRANSFERASE-RELATED"/>
    <property type="match status" value="1"/>
</dbReference>
<organism evidence="9 10">
    <name type="scientific">Marinobacter fuscus</name>
    <dbReference type="NCBI Taxonomy" id="2109942"/>
    <lineage>
        <taxon>Bacteria</taxon>
        <taxon>Pseudomonadati</taxon>
        <taxon>Pseudomonadota</taxon>
        <taxon>Gammaproteobacteria</taxon>
        <taxon>Pseudomonadales</taxon>
        <taxon>Marinobacteraceae</taxon>
        <taxon>Marinobacter</taxon>
    </lineage>
</organism>
<dbReference type="PANTHER" id="PTHR48090:SF1">
    <property type="entry name" value="PROPHAGE BACTOPRENOL GLUCOSYL TRANSFERASE HOMOLOG"/>
    <property type="match status" value="1"/>
</dbReference>
<dbReference type="Gene3D" id="3.90.550.10">
    <property type="entry name" value="Spore Coat Polysaccharide Biosynthesis Protein SpsA, Chain A"/>
    <property type="match status" value="1"/>
</dbReference>
<evidence type="ECO:0000256" key="2">
    <source>
        <dbReference type="ARBA" id="ARBA00022676"/>
    </source>
</evidence>
<dbReference type="Pfam" id="PF00535">
    <property type="entry name" value="Glycos_transf_2"/>
    <property type="match status" value="1"/>
</dbReference>
<evidence type="ECO:0000256" key="3">
    <source>
        <dbReference type="ARBA" id="ARBA00022679"/>
    </source>
</evidence>
<dbReference type="InterPro" id="IPR029044">
    <property type="entry name" value="Nucleotide-diphossugar_trans"/>
</dbReference>
<reference evidence="9 10" key="1">
    <citation type="submission" date="2018-03" db="EMBL/GenBank/DDBJ databases">
        <title>Marinobacter brunus sp. nov., a marine bacterium of Gamma-proteobacteria isolated from the surface seawater of the South China Sea.</title>
        <authorList>
            <person name="Cheng H."/>
            <person name="Wu Y.-H."/>
            <person name="Xamxidin M."/>
            <person name="Xu X.-W."/>
        </authorList>
    </citation>
    <scope>NUCLEOTIDE SEQUENCE [LARGE SCALE GENOMIC DNA]</scope>
    <source>
        <strain evidence="9 10">NH169-3</strain>
    </source>
</reference>
<gene>
    <name evidence="9" type="ORF">C7H09_00095</name>
</gene>
<keyword evidence="10" id="KW-1185">Reference proteome</keyword>
<evidence type="ECO:0000256" key="6">
    <source>
        <dbReference type="ARBA" id="ARBA00023136"/>
    </source>
</evidence>
<evidence type="ECO:0000256" key="5">
    <source>
        <dbReference type="ARBA" id="ARBA00022989"/>
    </source>
</evidence>
<sequence>MTLSDLTISLVVPVYNEEASLPLFMEAFRKARETWPFAADVTFVNDGSSDSSLALLRYYSEQHDDVHYVSFSRNFGKEVALSAGMDHAAGDAVVLMDVDMQHPFEAVPRFVEVWQQGNAEMVYGVRNADNEETAMKRWTSRLFYRFFNMLAHTTLPEGGGDFRLLDRKVVDALRSLPERNRFMKGLYAWVGFTTCAVSYDQPARAAGKTSFNYWKLWNFALDGIVSFSTWPLRVWSYLGVIVALLAFVYGTWVVLQTLIWGANVPGYASLAAGVMFLGGMQLISIGVLGEYLGRLFMETKGRPLYVVAEKKVARVASDDSGKGAGQS</sequence>
<dbReference type="InterPro" id="IPR001173">
    <property type="entry name" value="Glyco_trans_2-like"/>
</dbReference>
<comment type="subcellular location">
    <subcellularLocation>
        <location evidence="1">Membrane</location>
        <topology evidence="1">Multi-pass membrane protein</topology>
    </subcellularLocation>
</comment>
<dbReference type="SUPFAM" id="SSF53448">
    <property type="entry name" value="Nucleotide-diphospho-sugar transferases"/>
    <property type="match status" value="1"/>
</dbReference>
<feature type="transmembrane region" description="Helical" evidence="7">
    <location>
        <begin position="267"/>
        <end position="292"/>
    </location>
</feature>
<keyword evidence="6 7" id="KW-0472">Membrane</keyword>
<feature type="transmembrane region" description="Helical" evidence="7">
    <location>
        <begin position="234"/>
        <end position="255"/>
    </location>
</feature>
<keyword evidence="4 7" id="KW-0812">Transmembrane</keyword>
<name>A0A2T1KW10_9GAMM</name>
<keyword evidence="2" id="KW-0328">Glycosyltransferase</keyword>
<evidence type="ECO:0000313" key="9">
    <source>
        <dbReference type="EMBL" id="PSF14291.1"/>
    </source>
</evidence>
<protein>
    <submittedName>
        <fullName evidence="9">Glycosyltransferase</fullName>
    </submittedName>
</protein>